<dbReference type="InterPro" id="IPR052021">
    <property type="entry name" value="Type-I_RS_S_subunit"/>
</dbReference>
<dbReference type="RefSeq" id="WP_390870464.1">
    <property type="nucleotide sequence ID" value="NZ_CP128652.1"/>
</dbReference>
<evidence type="ECO:0000259" key="4">
    <source>
        <dbReference type="Pfam" id="PF01420"/>
    </source>
</evidence>
<keyword evidence="5" id="KW-0540">Nuclease</keyword>
<organism evidence="5">
    <name type="scientific">Arcobacter cryaerophilus gv. pseudocryaerophilus</name>
    <dbReference type="NCBI Taxonomy" id="2933791"/>
    <lineage>
        <taxon>Bacteria</taxon>
        <taxon>Pseudomonadati</taxon>
        <taxon>Campylobacterota</taxon>
        <taxon>Epsilonproteobacteria</taxon>
        <taxon>Campylobacterales</taxon>
        <taxon>Arcobacteraceae</taxon>
        <taxon>Aliarcobacter</taxon>
    </lineage>
</organism>
<dbReference type="Gene3D" id="3.90.220.20">
    <property type="entry name" value="DNA methylase specificity domains"/>
    <property type="match status" value="2"/>
</dbReference>
<keyword evidence="5" id="KW-0378">Hydrolase</keyword>
<dbReference type="REBASE" id="763296">
    <property type="entry name" value="S1.AspLEO62ORF1995P"/>
</dbReference>
<accession>A0AA96DSL1</accession>
<keyword evidence="5" id="KW-0255">Endonuclease</keyword>
<feature type="domain" description="Type I restriction modification DNA specificity" evidence="4">
    <location>
        <begin position="225"/>
        <end position="368"/>
    </location>
</feature>
<feature type="domain" description="Type I restriction modification DNA specificity" evidence="4">
    <location>
        <begin position="124"/>
        <end position="175"/>
    </location>
</feature>
<reference evidence="5" key="1">
    <citation type="submission" date="2023-09" db="EMBL/GenBank/DDBJ databases">
        <title>Arcobacter tbilisiensis sp. nov. isolated from chicken meat in Tbilisi, Georgia.</title>
        <authorList>
            <person name="Matthias R."/>
            <person name="Zautner A.E."/>
        </authorList>
    </citation>
    <scope>NUCLEOTIDE SEQUENCE</scope>
    <source>
        <strain evidence="5">LEO 62</strain>
    </source>
</reference>
<protein>
    <submittedName>
        <fullName evidence="5">Restriction endonuclease subunit S</fullName>
        <ecNumber evidence="5">3.1.21.-</ecNumber>
    </submittedName>
</protein>
<dbReference type="GO" id="GO:0004519">
    <property type="term" value="F:endonuclease activity"/>
    <property type="evidence" value="ECO:0007669"/>
    <property type="project" value="UniProtKB-KW"/>
</dbReference>
<evidence type="ECO:0000313" key="5">
    <source>
        <dbReference type="EMBL" id="WNL34391.1"/>
    </source>
</evidence>
<evidence type="ECO:0000256" key="1">
    <source>
        <dbReference type="ARBA" id="ARBA00010923"/>
    </source>
</evidence>
<proteinExistence type="inferred from homology"/>
<comment type="similarity">
    <text evidence="1">Belongs to the type-I restriction system S methylase family.</text>
</comment>
<dbReference type="InterPro" id="IPR044946">
    <property type="entry name" value="Restrct_endonuc_typeI_TRD_sf"/>
</dbReference>
<dbReference type="CDD" id="cd17262">
    <property type="entry name" value="RMtype1_S_Aco12261I-TRD2-CR2"/>
    <property type="match status" value="1"/>
</dbReference>
<dbReference type="GO" id="GO:0003677">
    <property type="term" value="F:DNA binding"/>
    <property type="evidence" value="ECO:0007669"/>
    <property type="project" value="UniProtKB-KW"/>
</dbReference>
<dbReference type="SUPFAM" id="SSF116734">
    <property type="entry name" value="DNA methylase specificity domain"/>
    <property type="match status" value="2"/>
</dbReference>
<sequence>MKSNYKKLGDFIQQVKKRNNDNSLTVDNLRGINISKEFMPSVANVTGTDLSVYKVVEKNQFAYNPMHVGRDEILPISMLVNEDKVIVSPAYVIFEIVNTDKLLPEYLMIWCRRREFDRNAWFTTDSSVRGGFNWDDFCDLELPVPILEKQKEIIKEYHTITDRIKLNEQLNKKLEDTAQSIYKEWFVNFEFPDENGKPYKSNGGEMIYCEELEMEMPYNFRNGYLEEIIDIFDSQRIPLSGFDRENMKKIYPYFGAASLMDYVEDFIFDGTYILLGEDGTVETENGYPVLQYVYGKFWVNNHAHILKGKNGFDENSLFVLLNNTNISNIITGGVQAKISQTNLKTVKISIPPQYLIQALNKKLKPIFNLKIQTLEIQKICFKLKEILLSKMATIEG</sequence>
<dbReference type="AlphaFoldDB" id="A0AA96DSL1"/>
<dbReference type="PANTHER" id="PTHR30408">
    <property type="entry name" value="TYPE-1 RESTRICTION ENZYME ECOKI SPECIFICITY PROTEIN"/>
    <property type="match status" value="1"/>
</dbReference>
<keyword evidence="2" id="KW-0680">Restriction system</keyword>
<dbReference type="EC" id="3.1.21.-" evidence="5"/>
<dbReference type="GO" id="GO:0016787">
    <property type="term" value="F:hydrolase activity"/>
    <property type="evidence" value="ECO:0007669"/>
    <property type="project" value="UniProtKB-KW"/>
</dbReference>
<keyword evidence="3" id="KW-0238">DNA-binding</keyword>
<evidence type="ECO:0000256" key="2">
    <source>
        <dbReference type="ARBA" id="ARBA00022747"/>
    </source>
</evidence>
<dbReference type="Pfam" id="PF01420">
    <property type="entry name" value="Methylase_S"/>
    <property type="match status" value="2"/>
</dbReference>
<dbReference type="Proteomes" id="UP001305220">
    <property type="component" value="Chromosome"/>
</dbReference>
<dbReference type="InterPro" id="IPR000055">
    <property type="entry name" value="Restrct_endonuc_typeI_TRD"/>
</dbReference>
<name>A0AA96DSL1_9BACT</name>
<dbReference type="REBASE" id="763299">
    <property type="entry name" value="S1.AspLEO65ORF10640P"/>
</dbReference>
<dbReference type="GO" id="GO:0009307">
    <property type="term" value="P:DNA restriction-modification system"/>
    <property type="evidence" value="ECO:0007669"/>
    <property type="project" value="UniProtKB-KW"/>
</dbReference>
<dbReference type="EMBL" id="CP134856">
    <property type="protein sequence ID" value="WNL34391.1"/>
    <property type="molecule type" value="Genomic_DNA"/>
</dbReference>
<evidence type="ECO:0000256" key="3">
    <source>
        <dbReference type="ARBA" id="ARBA00023125"/>
    </source>
</evidence>
<dbReference type="PANTHER" id="PTHR30408:SF13">
    <property type="entry name" value="TYPE I RESTRICTION ENZYME HINDI SPECIFICITY SUBUNIT"/>
    <property type="match status" value="1"/>
</dbReference>
<gene>
    <name evidence="5" type="ORF">RMP68_01990</name>
</gene>